<name>A0ABT2TX26_9FIRM</name>
<dbReference type="CDD" id="cd09911">
    <property type="entry name" value="Lin0431_like"/>
    <property type="match status" value="1"/>
</dbReference>
<dbReference type="RefSeq" id="WP_158421897.1">
    <property type="nucleotide sequence ID" value="NZ_JAOQJL010000021.1"/>
</dbReference>
<comment type="caution">
    <text evidence="1">The sequence shown here is derived from an EMBL/GenBank/DDBJ whole genome shotgun (WGS) entry which is preliminary data.</text>
</comment>
<evidence type="ECO:0000313" key="2">
    <source>
        <dbReference type="Proteomes" id="UP001652409"/>
    </source>
</evidence>
<proteinExistence type="predicted"/>
<dbReference type="Proteomes" id="UP001652409">
    <property type="component" value="Unassembled WGS sequence"/>
</dbReference>
<keyword evidence="2" id="KW-1185">Reference proteome</keyword>
<gene>
    <name evidence="1" type="ORF">OCV61_11190</name>
</gene>
<evidence type="ECO:0000313" key="1">
    <source>
        <dbReference type="EMBL" id="MCU6765974.1"/>
    </source>
</evidence>
<organism evidence="1 2">
    <name type="scientific">Blautia ammoniilytica</name>
    <dbReference type="NCBI Taxonomy" id="2981782"/>
    <lineage>
        <taxon>Bacteria</taxon>
        <taxon>Bacillati</taxon>
        <taxon>Bacillota</taxon>
        <taxon>Clostridia</taxon>
        <taxon>Lachnospirales</taxon>
        <taxon>Lachnospiraceae</taxon>
        <taxon>Blautia</taxon>
    </lineage>
</organism>
<reference evidence="1 2" key="1">
    <citation type="journal article" date="2021" name="ISME Commun">
        <title>Automated analysis of genomic sequences facilitates high-throughput and comprehensive description of bacteria.</title>
        <authorList>
            <person name="Hitch T.C.A."/>
        </authorList>
    </citation>
    <scope>NUCLEOTIDE SEQUENCE [LARGE SCALE GENOMIC DNA]</scope>
    <source>
        <strain evidence="1 2">Sanger_23</strain>
    </source>
</reference>
<dbReference type="InterPro" id="IPR038690">
    <property type="entry name" value="NusG_2_sf"/>
</dbReference>
<protein>
    <submittedName>
        <fullName evidence="1">NusG domain II-containing protein</fullName>
    </submittedName>
</protein>
<dbReference type="EMBL" id="JAOQJL010000021">
    <property type="protein sequence ID" value="MCU6765974.1"/>
    <property type="molecule type" value="Genomic_DNA"/>
</dbReference>
<dbReference type="Pfam" id="PF07009">
    <property type="entry name" value="NusG_II"/>
    <property type="match status" value="1"/>
</dbReference>
<sequence length="123" mass="13441">MKKKEILFILGILAAAALLWAVTHLTDKGDLSTVRITVAGKEYGTYSLSKDQVISIGDTNRCEIKDGEIKMIWADCPDHLCMKQHAIDKNGGTIVCLPNKVVIEGKKSSSSYSEDELVIDSVT</sequence>
<dbReference type="Gene3D" id="2.60.320.10">
    <property type="entry name" value="N-utilization substance G protein NusG, insert domain"/>
    <property type="match status" value="1"/>
</dbReference>
<accession>A0ABT2TX26</accession>